<dbReference type="EMBL" id="JAGPYM010000126">
    <property type="protein sequence ID" value="KAH6866239.1"/>
    <property type="molecule type" value="Genomic_DNA"/>
</dbReference>
<dbReference type="GO" id="GO:0016491">
    <property type="term" value="F:oxidoreductase activity"/>
    <property type="evidence" value="ECO:0007669"/>
    <property type="project" value="InterPro"/>
</dbReference>
<dbReference type="InterPro" id="IPR011008">
    <property type="entry name" value="Dimeric_a/b-barrel"/>
</dbReference>
<evidence type="ECO:0008006" key="4">
    <source>
        <dbReference type="Google" id="ProtNLM"/>
    </source>
</evidence>
<gene>
    <name evidence="2" type="ORF">B0T10DRAFT_468057</name>
</gene>
<comment type="caution">
    <text evidence="2">The sequence shown here is derived from an EMBL/GenBank/DDBJ whole genome shotgun (WGS) entry which is preliminary data.</text>
</comment>
<protein>
    <recommendedName>
        <fullName evidence="4">Ethyl tert-butyl ether degradation EthD</fullName>
    </recommendedName>
</protein>
<dbReference type="NCBIfam" id="TIGR02118">
    <property type="entry name" value="EthD family reductase"/>
    <property type="match status" value="1"/>
</dbReference>
<dbReference type="Gene3D" id="3.30.70.100">
    <property type="match status" value="1"/>
</dbReference>
<dbReference type="PANTHER" id="PTHR40260:SF2">
    <property type="entry name" value="BLR8190 PROTEIN"/>
    <property type="match status" value="1"/>
</dbReference>
<dbReference type="InterPro" id="IPR009799">
    <property type="entry name" value="EthD_dom"/>
</dbReference>
<dbReference type="AlphaFoldDB" id="A0A9P8VP07"/>
<organism evidence="2 3">
    <name type="scientific">Thelonectria olida</name>
    <dbReference type="NCBI Taxonomy" id="1576542"/>
    <lineage>
        <taxon>Eukaryota</taxon>
        <taxon>Fungi</taxon>
        <taxon>Dikarya</taxon>
        <taxon>Ascomycota</taxon>
        <taxon>Pezizomycotina</taxon>
        <taxon>Sordariomycetes</taxon>
        <taxon>Hypocreomycetidae</taxon>
        <taxon>Hypocreales</taxon>
        <taxon>Nectriaceae</taxon>
        <taxon>Thelonectria</taxon>
    </lineage>
</organism>
<evidence type="ECO:0000256" key="1">
    <source>
        <dbReference type="ARBA" id="ARBA00005986"/>
    </source>
</evidence>
<comment type="similarity">
    <text evidence="1">Belongs to the tpcK family.</text>
</comment>
<dbReference type="OrthoDB" id="4892971at2759"/>
<dbReference type="PANTHER" id="PTHR40260">
    <property type="entry name" value="BLR8190 PROTEIN"/>
    <property type="match status" value="1"/>
</dbReference>
<dbReference type="Proteomes" id="UP000777438">
    <property type="component" value="Unassembled WGS sequence"/>
</dbReference>
<proteinExistence type="inferred from homology"/>
<evidence type="ECO:0000313" key="2">
    <source>
        <dbReference type="EMBL" id="KAH6866239.1"/>
    </source>
</evidence>
<keyword evidence="3" id="KW-1185">Reference proteome</keyword>
<name>A0A9P8VP07_9HYPO</name>
<sequence>MAFTVTVVFPNESDAKYDIDYYVTKHMPLIQERWGKYGVTSWSATKFTDGLDGSPSLYAFGSVVNWDNADQVKTAFAGPEVAEIMGDVPHFSNKQAIFLLGEVLH</sequence>
<reference evidence="2 3" key="1">
    <citation type="journal article" date="2021" name="Nat. Commun.">
        <title>Genetic determinants of endophytism in the Arabidopsis root mycobiome.</title>
        <authorList>
            <person name="Mesny F."/>
            <person name="Miyauchi S."/>
            <person name="Thiergart T."/>
            <person name="Pickel B."/>
            <person name="Atanasova L."/>
            <person name="Karlsson M."/>
            <person name="Huettel B."/>
            <person name="Barry K.W."/>
            <person name="Haridas S."/>
            <person name="Chen C."/>
            <person name="Bauer D."/>
            <person name="Andreopoulos W."/>
            <person name="Pangilinan J."/>
            <person name="LaButti K."/>
            <person name="Riley R."/>
            <person name="Lipzen A."/>
            <person name="Clum A."/>
            <person name="Drula E."/>
            <person name="Henrissat B."/>
            <person name="Kohler A."/>
            <person name="Grigoriev I.V."/>
            <person name="Martin F.M."/>
            <person name="Hacquard S."/>
        </authorList>
    </citation>
    <scope>NUCLEOTIDE SEQUENCE [LARGE SCALE GENOMIC DNA]</scope>
    <source>
        <strain evidence="2 3">MPI-CAGE-CH-0241</strain>
    </source>
</reference>
<accession>A0A9P8VP07</accession>
<dbReference type="SUPFAM" id="SSF54909">
    <property type="entry name" value="Dimeric alpha+beta barrel"/>
    <property type="match status" value="1"/>
</dbReference>
<evidence type="ECO:0000313" key="3">
    <source>
        <dbReference type="Proteomes" id="UP000777438"/>
    </source>
</evidence>